<dbReference type="AlphaFoldDB" id="A0A2K8Z7Z2"/>
<dbReference type="GO" id="GO:0003677">
    <property type="term" value="F:DNA binding"/>
    <property type="evidence" value="ECO:0007669"/>
    <property type="project" value="InterPro"/>
</dbReference>
<dbReference type="NCBIfam" id="TIGR02293">
    <property type="entry name" value="TAS_TIGR02293"/>
    <property type="match status" value="1"/>
</dbReference>
<sequence>MATKTVATGARTDFLPQALRGESRPSLISRIRQGEARSRVDEVASRIGLTDKEMARILNLSERSLHRQAGDKTLDSNKTERLLLLEQLIEHGLATFDDRQAVFARWLRTPRPSLGNVAPVSLLDTIAGFSFVDDELSRIEEGMIS</sequence>
<dbReference type="InterPro" id="IPR046847">
    <property type="entry name" value="Xre-like_HTH"/>
</dbReference>
<proteinExistence type="predicted"/>
<dbReference type="InterPro" id="IPR024467">
    <property type="entry name" value="Xre/MbcA/ParS-like_toxin-bd"/>
</dbReference>
<dbReference type="EMBL" id="CP025096">
    <property type="protein sequence ID" value="AUD05985.1"/>
    <property type="molecule type" value="Genomic_DNA"/>
</dbReference>
<dbReference type="Pfam" id="PF09722">
    <property type="entry name" value="Xre_MbcA_ParS_C"/>
    <property type="match status" value="1"/>
</dbReference>
<dbReference type="InterPro" id="IPR011979">
    <property type="entry name" value="Antitox_Xre"/>
</dbReference>
<dbReference type="Pfam" id="PF20432">
    <property type="entry name" value="Xre-like-HTH"/>
    <property type="match status" value="1"/>
</dbReference>
<evidence type="ECO:0000259" key="1">
    <source>
        <dbReference type="Pfam" id="PF09722"/>
    </source>
</evidence>
<evidence type="ECO:0000259" key="2">
    <source>
        <dbReference type="Pfam" id="PF20432"/>
    </source>
</evidence>
<accession>A0A2K8Z7Z2</accession>
<evidence type="ECO:0000313" key="4">
    <source>
        <dbReference type="Proteomes" id="UP000232883"/>
    </source>
</evidence>
<dbReference type="KEGG" id="spir:CWM47_31555"/>
<feature type="domain" description="Antitoxin Xre/MbcA/ParS-like toxin-binding" evidence="1">
    <location>
        <begin position="95"/>
        <end position="142"/>
    </location>
</feature>
<evidence type="ECO:0000313" key="3">
    <source>
        <dbReference type="EMBL" id="AUD05985.1"/>
    </source>
</evidence>
<protein>
    <submittedName>
        <fullName evidence="3">Uncharacterized protein</fullName>
    </submittedName>
</protein>
<name>A0A2K8Z7Z2_9BACT</name>
<dbReference type="OrthoDB" id="958438at2"/>
<gene>
    <name evidence="3" type="ORF">CWM47_31555</name>
</gene>
<organism evidence="3 4">
    <name type="scientific">Spirosoma pollinicola</name>
    <dbReference type="NCBI Taxonomy" id="2057025"/>
    <lineage>
        <taxon>Bacteria</taxon>
        <taxon>Pseudomonadati</taxon>
        <taxon>Bacteroidota</taxon>
        <taxon>Cytophagia</taxon>
        <taxon>Cytophagales</taxon>
        <taxon>Cytophagaceae</taxon>
        <taxon>Spirosoma</taxon>
    </lineage>
</organism>
<dbReference type="RefSeq" id="WP_100992536.1">
    <property type="nucleotide sequence ID" value="NZ_CP025096.1"/>
</dbReference>
<feature type="domain" description="Antitoxin Xre-like helix-turn-helix" evidence="2">
    <location>
        <begin position="27"/>
        <end position="85"/>
    </location>
</feature>
<dbReference type="Proteomes" id="UP000232883">
    <property type="component" value="Chromosome"/>
</dbReference>
<keyword evidence="4" id="KW-1185">Reference proteome</keyword>
<reference evidence="3 4" key="1">
    <citation type="submission" date="2017-11" db="EMBL/GenBank/DDBJ databases">
        <title>Taxonomic description and genome sequences of Spirosoma HA7 sp. nov., isolated from pollen microhabitat of Corylus avellana.</title>
        <authorList>
            <person name="Ambika Manirajan B."/>
            <person name="Suarez C."/>
            <person name="Ratering S."/>
            <person name="Geissler-Plaum R."/>
            <person name="Cardinale M."/>
            <person name="Sylvia S."/>
        </authorList>
    </citation>
    <scope>NUCLEOTIDE SEQUENCE [LARGE SCALE GENOMIC DNA]</scope>
    <source>
        <strain evidence="3 4">HA7</strain>
    </source>
</reference>